<dbReference type="Gene3D" id="3.30.70.270">
    <property type="match status" value="1"/>
</dbReference>
<dbReference type="PANTHER" id="PTHR33064:SF29">
    <property type="entry name" value="PEPTIDASE A2 DOMAIN-CONTAINING PROTEIN-RELATED"/>
    <property type="match status" value="1"/>
</dbReference>
<evidence type="ECO:0000313" key="3">
    <source>
        <dbReference type="Proteomes" id="UP000005207"/>
    </source>
</evidence>
<dbReference type="Ensembl" id="ENSONIT00000052874.1">
    <property type="protein sequence ID" value="ENSONIP00000056859.1"/>
    <property type="gene ID" value="ENSONIG00000040003.1"/>
</dbReference>
<feature type="domain" description="Reverse transcriptase/retrotransposon-derived protein RNase H-like" evidence="1">
    <location>
        <begin position="102"/>
        <end position="186"/>
    </location>
</feature>
<accession>A0A669DD44</accession>
<dbReference type="Proteomes" id="UP000005207">
    <property type="component" value="Linkage group LG4"/>
</dbReference>
<dbReference type="InterPro" id="IPR051320">
    <property type="entry name" value="Viral_Replic_Matur_Polypro"/>
</dbReference>
<evidence type="ECO:0000259" key="1">
    <source>
        <dbReference type="Pfam" id="PF17919"/>
    </source>
</evidence>
<dbReference type="AlphaFoldDB" id="A0A669DD44"/>
<proteinExistence type="predicted"/>
<dbReference type="PANTHER" id="PTHR33064">
    <property type="entry name" value="POL PROTEIN"/>
    <property type="match status" value="1"/>
</dbReference>
<organism evidence="2 3">
    <name type="scientific">Oreochromis niloticus</name>
    <name type="common">Nile tilapia</name>
    <name type="synonym">Tilapia nilotica</name>
    <dbReference type="NCBI Taxonomy" id="8128"/>
    <lineage>
        <taxon>Eukaryota</taxon>
        <taxon>Metazoa</taxon>
        <taxon>Chordata</taxon>
        <taxon>Craniata</taxon>
        <taxon>Vertebrata</taxon>
        <taxon>Euteleostomi</taxon>
        <taxon>Actinopterygii</taxon>
        <taxon>Neopterygii</taxon>
        <taxon>Teleostei</taxon>
        <taxon>Neoteleostei</taxon>
        <taxon>Acanthomorphata</taxon>
        <taxon>Ovalentaria</taxon>
        <taxon>Cichlomorphae</taxon>
        <taxon>Cichliformes</taxon>
        <taxon>Cichlidae</taxon>
        <taxon>African cichlids</taxon>
        <taxon>Pseudocrenilabrinae</taxon>
        <taxon>Oreochromini</taxon>
        <taxon>Oreochromis</taxon>
    </lineage>
</organism>
<dbReference type="SUPFAM" id="SSF56672">
    <property type="entry name" value="DNA/RNA polymerases"/>
    <property type="match status" value="1"/>
</dbReference>
<dbReference type="Pfam" id="PF17919">
    <property type="entry name" value="RT_RNaseH_2"/>
    <property type="match status" value="1"/>
</dbReference>
<keyword evidence="3" id="KW-1185">Reference proteome</keyword>
<evidence type="ECO:0000313" key="2">
    <source>
        <dbReference type="Ensembl" id="ENSONIP00000056859.1"/>
    </source>
</evidence>
<protein>
    <recommendedName>
        <fullName evidence="1">Reverse transcriptase/retrotransposon-derived protein RNase H-like domain-containing protein</fullName>
    </recommendedName>
</protein>
<reference evidence="2" key="2">
    <citation type="submission" date="2025-08" db="UniProtKB">
        <authorList>
            <consortium name="Ensembl"/>
        </authorList>
    </citation>
    <scope>IDENTIFICATION</scope>
</reference>
<name>A0A669DD44_ORENI</name>
<dbReference type="InterPro" id="IPR043502">
    <property type="entry name" value="DNA/RNA_pol_sf"/>
</dbReference>
<dbReference type="InterPro" id="IPR043128">
    <property type="entry name" value="Rev_trsase/Diguanyl_cyclase"/>
</dbReference>
<dbReference type="InParanoid" id="A0A669DD44"/>
<dbReference type="InterPro" id="IPR041577">
    <property type="entry name" value="RT_RNaseH_2"/>
</dbReference>
<sequence>MGRVLQYLRCSSPASPGVGVLKRGESNPAAAFCCTDHSLESFLVLHTAVPEPRCHGIHSDQPVPATTKQVRQFLGITGYCRHFVHGYARHAEPLFVHTKKDEECQAAVDFLKHSITSAPVLRFPEFSRPFFIRTDACDAGLGAALMQKYEDGKDVSVASHALHKSVKPYSTPEKECLAVIWALDPMSKIHRPTFLQSWLLFTLVPTLSPRGGLR</sequence>
<reference evidence="3" key="1">
    <citation type="submission" date="2012-01" db="EMBL/GenBank/DDBJ databases">
        <title>The Genome Sequence of Oreochromis niloticus (Nile Tilapia).</title>
        <authorList>
            <consortium name="Broad Institute Genome Assembly Team"/>
            <consortium name="Broad Institute Sequencing Platform"/>
            <person name="Di Palma F."/>
            <person name="Johnson J."/>
            <person name="Lander E.S."/>
            <person name="Lindblad-Toh K."/>
        </authorList>
    </citation>
    <scope>NUCLEOTIDE SEQUENCE [LARGE SCALE GENOMIC DNA]</scope>
</reference>
<reference evidence="2" key="3">
    <citation type="submission" date="2025-09" db="UniProtKB">
        <authorList>
            <consortium name="Ensembl"/>
        </authorList>
    </citation>
    <scope>IDENTIFICATION</scope>
</reference>
<dbReference type="GeneTree" id="ENSGT01100000263500"/>